<evidence type="ECO:0008006" key="4">
    <source>
        <dbReference type="Google" id="ProtNLM"/>
    </source>
</evidence>
<keyword evidence="3" id="KW-1185">Reference proteome</keyword>
<sequence length="108" mass="11130">MAPDWTNILFAAVGVAGVVVLVSAQRRARGRQALPDPVSLRRRRIGGAGAVCVGILGGLLLVEQYAPDGWHGVLVGLLAAGLVVLMGLVVAALVLAVRAERLASVDRS</sequence>
<feature type="transmembrane region" description="Helical" evidence="1">
    <location>
        <begin position="45"/>
        <end position="62"/>
    </location>
</feature>
<evidence type="ECO:0000313" key="2">
    <source>
        <dbReference type="EMBL" id="MCO1655992.1"/>
    </source>
</evidence>
<reference evidence="2" key="1">
    <citation type="submission" date="2021-04" db="EMBL/GenBank/DDBJ databases">
        <title>Pseudonocardia sp. nov., isolated from sandy soil of mangrove forest.</title>
        <authorList>
            <person name="Zan Z."/>
            <person name="Huang R."/>
            <person name="Liu W."/>
        </authorList>
    </citation>
    <scope>NUCLEOTIDE SEQUENCE</scope>
    <source>
        <strain evidence="2">S2-4</strain>
    </source>
</reference>
<feature type="transmembrane region" description="Helical" evidence="1">
    <location>
        <begin position="6"/>
        <end position="24"/>
    </location>
</feature>
<comment type="caution">
    <text evidence="2">The sequence shown here is derived from an EMBL/GenBank/DDBJ whole genome shotgun (WGS) entry which is preliminary data.</text>
</comment>
<gene>
    <name evidence="2" type="ORF">KDL28_13105</name>
</gene>
<evidence type="ECO:0000313" key="3">
    <source>
        <dbReference type="Proteomes" id="UP001165283"/>
    </source>
</evidence>
<accession>A0ABT0ZZ17</accession>
<feature type="transmembrane region" description="Helical" evidence="1">
    <location>
        <begin position="74"/>
        <end position="97"/>
    </location>
</feature>
<protein>
    <recommendedName>
        <fullName evidence="4">Secreted protein with PEP-CTERM sorting signal</fullName>
    </recommendedName>
</protein>
<dbReference type="EMBL" id="JAGSOV010000027">
    <property type="protein sequence ID" value="MCO1655992.1"/>
    <property type="molecule type" value="Genomic_DNA"/>
</dbReference>
<keyword evidence="1" id="KW-0472">Membrane</keyword>
<evidence type="ECO:0000256" key="1">
    <source>
        <dbReference type="SAM" id="Phobius"/>
    </source>
</evidence>
<name>A0ABT0ZZ17_9PSEU</name>
<organism evidence="2 3">
    <name type="scientific">Pseudonocardia humida</name>
    <dbReference type="NCBI Taxonomy" id="2800819"/>
    <lineage>
        <taxon>Bacteria</taxon>
        <taxon>Bacillati</taxon>
        <taxon>Actinomycetota</taxon>
        <taxon>Actinomycetes</taxon>
        <taxon>Pseudonocardiales</taxon>
        <taxon>Pseudonocardiaceae</taxon>
        <taxon>Pseudonocardia</taxon>
    </lineage>
</organism>
<keyword evidence="1" id="KW-0812">Transmembrane</keyword>
<dbReference type="RefSeq" id="WP_252438302.1">
    <property type="nucleotide sequence ID" value="NZ_JAGSOV010000027.1"/>
</dbReference>
<proteinExistence type="predicted"/>
<dbReference type="Proteomes" id="UP001165283">
    <property type="component" value="Unassembled WGS sequence"/>
</dbReference>
<keyword evidence="1" id="KW-1133">Transmembrane helix</keyword>